<name>A0A2N1MPF4_9GLOM</name>
<reference evidence="1 2" key="2">
    <citation type="submission" date="2017-10" db="EMBL/GenBank/DDBJ databases">
        <title>Extensive intraspecific genome diversity in a model arbuscular mycorrhizal fungus.</title>
        <authorList>
            <person name="Chen E.C.H."/>
            <person name="Morin E."/>
            <person name="Baudet D."/>
            <person name="Noel J."/>
            <person name="Ndikumana S."/>
            <person name="Charron P."/>
            <person name="St-Onge C."/>
            <person name="Giorgi J."/>
            <person name="Grigoriev I.V."/>
            <person name="Roux C."/>
            <person name="Martin F.M."/>
            <person name="Corradi N."/>
        </authorList>
    </citation>
    <scope>NUCLEOTIDE SEQUENCE [LARGE SCALE GENOMIC DNA]</scope>
    <source>
        <strain evidence="1 2">C2</strain>
    </source>
</reference>
<dbReference type="VEuPathDB" id="FungiDB:RhiirA1_447921"/>
<evidence type="ECO:0000313" key="2">
    <source>
        <dbReference type="Proteomes" id="UP000233469"/>
    </source>
</evidence>
<evidence type="ECO:0000313" key="1">
    <source>
        <dbReference type="EMBL" id="PKK63499.1"/>
    </source>
</evidence>
<dbReference type="Gene3D" id="3.60.10.10">
    <property type="entry name" value="Endonuclease/exonuclease/phosphatase"/>
    <property type="match status" value="1"/>
</dbReference>
<sequence length="204" mass="22904">MRDEINDLKNSRVVIESKLDQLTGHIKQFISSIGGASLEQADSASSTIILIMIPFNTFPISNSFNISSFNVNGLKMYGQTKIKQISSFFSFKHISFGGVVNTYLHLKQIKFLSKRISNYTVFSSDLDTSKQILSSGGVSLFIDNVLALHVQDFISHSSHLLSVDLYFKGSVKLRIFVIYIPPPAERALRSDTIELLIHQLICLW</sequence>
<dbReference type="EMBL" id="LLXL01001641">
    <property type="protein sequence ID" value="PKK63499.1"/>
    <property type="molecule type" value="Genomic_DNA"/>
</dbReference>
<dbReference type="AlphaFoldDB" id="A0A2N1MPF4"/>
<accession>A0A2N1MPF4</accession>
<proteinExistence type="predicted"/>
<dbReference type="Proteomes" id="UP000233469">
    <property type="component" value="Unassembled WGS sequence"/>
</dbReference>
<organism evidence="1 2">
    <name type="scientific">Rhizophagus irregularis</name>
    <dbReference type="NCBI Taxonomy" id="588596"/>
    <lineage>
        <taxon>Eukaryota</taxon>
        <taxon>Fungi</taxon>
        <taxon>Fungi incertae sedis</taxon>
        <taxon>Mucoromycota</taxon>
        <taxon>Glomeromycotina</taxon>
        <taxon>Glomeromycetes</taxon>
        <taxon>Glomerales</taxon>
        <taxon>Glomeraceae</taxon>
        <taxon>Rhizophagus</taxon>
    </lineage>
</organism>
<dbReference type="InterPro" id="IPR036691">
    <property type="entry name" value="Endo/exonu/phosph_ase_sf"/>
</dbReference>
<reference evidence="1 2" key="1">
    <citation type="submission" date="2016-04" db="EMBL/GenBank/DDBJ databases">
        <title>Genome analyses suggest a sexual origin of heterokaryosis in a supposedly ancient asexual fungus.</title>
        <authorList>
            <person name="Ropars J."/>
            <person name="Sedzielewska K."/>
            <person name="Noel J."/>
            <person name="Charron P."/>
            <person name="Farinelli L."/>
            <person name="Marton T."/>
            <person name="Kruger M."/>
            <person name="Pelin A."/>
            <person name="Brachmann A."/>
            <person name="Corradi N."/>
        </authorList>
    </citation>
    <scope>NUCLEOTIDE SEQUENCE [LARGE SCALE GENOMIC DNA]</scope>
    <source>
        <strain evidence="1 2">C2</strain>
    </source>
</reference>
<gene>
    <name evidence="1" type="ORF">RhiirC2_788825</name>
</gene>
<comment type="caution">
    <text evidence="1">The sequence shown here is derived from an EMBL/GenBank/DDBJ whole genome shotgun (WGS) entry which is preliminary data.</text>
</comment>
<protein>
    <submittedName>
        <fullName evidence="1">Uncharacterized protein</fullName>
    </submittedName>
</protein>